<keyword evidence="3" id="KW-1185">Reference proteome</keyword>
<evidence type="ECO:0000313" key="3">
    <source>
        <dbReference type="Proteomes" id="UP000035681"/>
    </source>
</evidence>
<feature type="region of interest" description="Disordered" evidence="1">
    <location>
        <begin position="1099"/>
        <end position="1120"/>
    </location>
</feature>
<feature type="compositionally biased region" description="Basic residues" evidence="1">
    <location>
        <begin position="630"/>
        <end position="639"/>
    </location>
</feature>
<dbReference type="WBParaSite" id="TCONS_00000864.p1">
    <property type="protein sequence ID" value="TCONS_00000864.p1"/>
    <property type="gene ID" value="XLOC_000827"/>
</dbReference>
<feature type="region of interest" description="Disordered" evidence="1">
    <location>
        <begin position="629"/>
        <end position="744"/>
    </location>
</feature>
<dbReference type="WBParaSite" id="SSTP_0000898700.1">
    <property type="protein sequence ID" value="SSTP_0000898700.1"/>
    <property type="gene ID" value="SSTP_0000898700"/>
</dbReference>
<feature type="compositionally biased region" description="Basic and acidic residues" evidence="1">
    <location>
        <begin position="684"/>
        <end position="744"/>
    </location>
</feature>
<sequence length="1120" mass="130705">MLSIRIFKILLLLIFTLITYAHEKQKEETIIIVGNSKYNLIKKSLISQLNVPLVKEPSIYKLFSIFTNRQLIDGKSSENIFNSDNIEIISYYPLNISIITSWKGIDEMSLDEITFFYQLIYQIDGGAGVIEIGDETKQLSAILAHTANCWGKGYIKIDITNRIFFCNKFDYKNFILLDHSKPIHNNNLKYKESLVKNTQTWSFNILGATYAYEIDEDNKNFKKTLKNVVHADVEKLKLIRRHNYANKKKVRRHRHKKIVGSKVVIDMSKVRSDEKKYECKYRKSCYTTGELNLNIFYKDPIQKESSEVVPLTIDQLKLICKYRKSCYDNAGIPKEQKIFLEESDDDKKVGLFTGGGKQVIKATKKNKKSLKNIAAKTLKNAQKKVAAVVEKLEENPNYAFEKFLEENEELSRKKQKCKFRKSCYETGVVPFESKELESFEETIQRYWDWIEKKFNFDIDFNIVKEEIPFDDLNEEDKKIRCRYRKSCYTTGIVPNISNEIFVPPVYISESPIDSIFNQNEENTKLACKYRKSCYETGVVPQILTYVPEVKEEIIPLDEGDFKVYCKFRKSCYAKEAKLEKNEDIDNTIINNDENVKDEIKGEKIIANVEEKIIKNLEEKKEEIHEEAKKKEKKQKKAKKSNVQESSVEITTDEIKTNSKKKDSKKEDVLEDKQIKGKKSKKSKKDQSVEKESINKKASKPVEPEKIETEEVIKNEIDNEKASKTKEPLKKIKKNKKEEKVIDESVEKITDKKDSSVNVENSKKIKVVEEKTTKEIDKSGENKKLKKSKQKKETGTLVKENNKVEKKNWYDDIDFNKYVNYVYDLIKVIQSTNYTSYFNVEEKTTKEHIEHTFDPEKEAIKLKCHYRKSCYETGEIPIINHHVFEAPPVEAKEHFPIFNMENENKKLACKYRKSCYESGEIPVSLYEAKIHEPDVKLKVPTDEEDLKIFCKYRKSCYETKIPPTLDEFEEEIYTAIDGHDIKTKCKYRKSCYNKYEDYESKNKDDKQNDKEVKVKKSKKVNLDDENLEKSVKSPKEHIVIDMTNGTKSISDDEIKILEKTDNKIKKVLQSQEDVKSSTNKPINCNPFRISCKQLLGIPLQEKAPRAKNGKKLCRKKKAPTS</sequence>
<accession>A0A0K0EHN3</accession>
<evidence type="ECO:0000256" key="1">
    <source>
        <dbReference type="SAM" id="MobiDB-lite"/>
    </source>
</evidence>
<evidence type="ECO:0000313" key="4">
    <source>
        <dbReference type="WBParaSite" id="SSTP_0000898700.1"/>
    </source>
</evidence>
<organism evidence="4">
    <name type="scientific">Strongyloides stercoralis</name>
    <name type="common">Threadworm</name>
    <dbReference type="NCBI Taxonomy" id="6248"/>
    <lineage>
        <taxon>Eukaryota</taxon>
        <taxon>Metazoa</taxon>
        <taxon>Ecdysozoa</taxon>
        <taxon>Nematoda</taxon>
        <taxon>Chromadorea</taxon>
        <taxon>Rhabditida</taxon>
        <taxon>Tylenchina</taxon>
        <taxon>Panagrolaimomorpha</taxon>
        <taxon>Strongyloidoidea</taxon>
        <taxon>Strongyloididae</taxon>
        <taxon>Strongyloides</taxon>
    </lineage>
</organism>
<keyword evidence="2" id="KW-0732">Signal</keyword>
<feature type="compositionally biased region" description="Basic residues" evidence="1">
    <location>
        <begin position="1104"/>
        <end position="1120"/>
    </location>
</feature>
<evidence type="ECO:0000313" key="5">
    <source>
        <dbReference type="WBParaSite" id="TCONS_00000864.p1"/>
    </source>
</evidence>
<feature type="chain" id="PRO_5005328318" evidence="2">
    <location>
        <begin position="22"/>
        <end position="1120"/>
    </location>
</feature>
<feature type="compositionally biased region" description="Basic and acidic residues" evidence="1">
    <location>
        <begin position="652"/>
        <end position="674"/>
    </location>
</feature>
<dbReference type="Proteomes" id="UP000035681">
    <property type="component" value="Unplaced"/>
</dbReference>
<name>A0A0K0EHN3_STRER</name>
<feature type="signal peptide" evidence="2">
    <location>
        <begin position="1"/>
        <end position="21"/>
    </location>
</feature>
<dbReference type="AlphaFoldDB" id="A0A0K0EHN3"/>
<feature type="compositionally biased region" description="Polar residues" evidence="1">
    <location>
        <begin position="640"/>
        <end position="649"/>
    </location>
</feature>
<reference evidence="4" key="1">
    <citation type="submission" date="2015-08" db="UniProtKB">
        <authorList>
            <consortium name="WormBaseParasite"/>
        </authorList>
    </citation>
    <scope>IDENTIFICATION</scope>
</reference>
<protein>
    <submittedName>
        <fullName evidence="4 5">Uncharacterized protein</fullName>
    </submittedName>
</protein>
<proteinExistence type="predicted"/>
<evidence type="ECO:0000256" key="2">
    <source>
        <dbReference type="SAM" id="SignalP"/>
    </source>
</evidence>